<keyword evidence="3 10" id="KW-0132">Cell division</keyword>
<dbReference type="RefSeq" id="WP_085867699.1">
    <property type="nucleotide sequence ID" value="NZ_FWFQ01000006.1"/>
</dbReference>
<dbReference type="GO" id="GO:0047480">
    <property type="term" value="F:UDP-N-acetylmuramoyl-tripeptide-D-alanyl-D-alanine ligase activity"/>
    <property type="evidence" value="ECO:0007669"/>
    <property type="project" value="UniProtKB-UniRule"/>
</dbReference>
<dbReference type="GO" id="GO:0051301">
    <property type="term" value="P:cell division"/>
    <property type="evidence" value="ECO:0007669"/>
    <property type="project" value="UniProtKB-KW"/>
</dbReference>
<evidence type="ECO:0000256" key="4">
    <source>
        <dbReference type="ARBA" id="ARBA00022741"/>
    </source>
</evidence>
<dbReference type="SUPFAM" id="SSF53244">
    <property type="entry name" value="MurD-like peptide ligases, peptide-binding domain"/>
    <property type="match status" value="1"/>
</dbReference>
<sequence length="479" mass="50366">MDTPLWSAQDAAKATGGQALGGDWAVNGISIDTRSIEPGELFVALKDVRDGHDFVAQALEKGAGAALVSRIPEGVPEDAPLLLVTDVLAALEDLGRAGRARSRAKVIGVTGSVGKTSTKEMLRTVLERQGRVHAAEKSFNNHWGVPITLARLPEDADFAVIEIGMNHPGEIAPLSRMAAPHVALITTVAPAHMEAFDSIEGIAHEKAAIFDGLGQGGTAIYNADVATAPILAQAAAEKAGRVLRFGRQRDADYMLEKVDLSPEATVIRARAEGEPVLFKLSLPAPHFALNALGVLAAVEAVGGDIGLAASDMALWQPPAGRGTKQTIILDPTESELSIELIDDAFNANPVSMAAAFEVLAASKPKDGVGKVARGRRIAILGDMLELGEDEAAEHAALARHPAVDSFTLVHCVGPRMKHLHEALPPQKRGQWVPEADALVAVAHQLLDAGDVILVKGSKGSYVSRVVEAIRKQGRQAAND</sequence>
<comment type="subcellular location">
    <subcellularLocation>
        <location evidence="10 11">Cytoplasm</location>
    </subcellularLocation>
</comment>
<gene>
    <name evidence="10 15" type="primary">murF</name>
    <name evidence="15" type="ORF">PSA7680_01141</name>
</gene>
<feature type="domain" description="Mur ligase N-terminal catalytic" evidence="12">
    <location>
        <begin position="26"/>
        <end position="94"/>
    </location>
</feature>
<keyword evidence="1 10" id="KW-0963">Cytoplasm</keyword>
<keyword evidence="8 10" id="KW-0131">Cell cycle</keyword>
<evidence type="ECO:0000256" key="7">
    <source>
        <dbReference type="ARBA" id="ARBA00022984"/>
    </source>
</evidence>
<evidence type="ECO:0000256" key="3">
    <source>
        <dbReference type="ARBA" id="ARBA00022618"/>
    </source>
</evidence>
<evidence type="ECO:0000256" key="2">
    <source>
        <dbReference type="ARBA" id="ARBA00022598"/>
    </source>
</evidence>
<dbReference type="InterPro" id="IPR036615">
    <property type="entry name" value="Mur_ligase_C_dom_sf"/>
</dbReference>
<dbReference type="SUPFAM" id="SSF63418">
    <property type="entry name" value="MurE/MurF N-terminal domain"/>
    <property type="match status" value="1"/>
</dbReference>
<dbReference type="GO" id="GO:0008766">
    <property type="term" value="F:UDP-N-acetylmuramoylalanyl-D-glutamyl-2,6-diaminopimelate-D-alanyl-D-alanine ligase activity"/>
    <property type="evidence" value="ECO:0007669"/>
    <property type="project" value="RHEA"/>
</dbReference>
<evidence type="ECO:0000256" key="8">
    <source>
        <dbReference type="ARBA" id="ARBA00023306"/>
    </source>
</evidence>
<dbReference type="InterPro" id="IPR005863">
    <property type="entry name" value="UDP-N-AcMur_synth"/>
</dbReference>
<dbReference type="AlphaFoldDB" id="A0A1Y5RVU6"/>
<comment type="pathway">
    <text evidence="10 11">Cell wall biogenesis; peptidoglycan biosynthesis.</text>
</comment>
<dbReference type="GO" id="GO:0005737">
    <property type="term" value="C:cytoplasm"/>
    <property type="evidence" value="ECO:0007669"/>
    <property type="project" value="UniProtKB-SubCell"/>
</dbReference>
<feature type="domain" description="Mur ligase central" evidence="14">
    <location>
        <begin position="109"/>
        <end position="298"/>
    </location>
</feature>
<evidence type="ECO:0000259" key="13">
    <source>
        <dbReference type="Pfam" id="PF02875"/>
    </source>
</evidence>
<dbReference type="HAMAP" id="MF_02019">
    <property type="entry name" value="MurF"/>
    <property type="match status" value="1"/>
</dbReference>
<keyword evidence="2 10" id="KW-0436">Ligase</keyword>
<feature type="binding site" evidence="10">
    <location>
        <begin position="111"/>
        <end position="117"/>
    </location>
    <ligand>
        <name>ATP</name>
        <dbReference type="ChEBI" id="CHEBI:30616"/>
    </ligand>
</feature>
<dbReference type="InterPro" id="IPR000713">
    <property type="entry name" value="Mur_ligase_N"/>
</dbReference>
<dbReference type="UniPathway" id="UPA00219"/>
<dbReference type="GO" id="GO:0005524">
    <property type="term" value="F:ATP binding"/>
    <property type="evidence" value="ECO:0007669"/>
    <property type="project" value="UniProtKB-UniRule"/>
</dbReference>
<dbReference type="Pfam" id="PF01225">
    <property type="entry name" value="Mur_ligase"/>
    <property type="match status" value="1"/>
</dbReference>
<dbReference type="InterPro" id="IPR013221">
    <property type="entry name" value="Mur_ligase_cen"/>
</dbReference>
<keyword evidence="16" id="KW-1185">Reference proteome</keyword>
<evidence type="ECO:0000256" key="6">
    <source>
        <dbReference type="ARBA" id="ARBA00022960"/>
    </source>
</evidence>
<dbReference type="EC" id="6.3.2.10" evidence="10 11"/>
<organism evidence="15 16">
    <name type="scientific">Pseudoruegeria aquimaris</name>
    <dbReference type="NCBI Taxonomy" id="393663"/>
    <lineage>
        <taxon>Bacteria</taxon>
        <taxon>Pseudomonadati</taxon>
        <taxon>Pseudomonadota</taxon>
        <taxon>Alphaproteobacteria</taxon>
        <taxon>Rhodobacterales</taxon>
        <taxon>Roseobacteraceae</taxon>
        <taxon>Pseudoruegeria</taxon>
    </lineage>
</organism>
<dbReference type="InterPro" id="IPR051046">
    <property type="entry name" value="MurCDEF_CellWall_CoF430Synth"/>
</dbReference>
<keyword evidence="4 10" id="KW-0547">Nucleotide-binding</keyword>
<proteinExistence type="inferred from homology"/>
<dbReference type="NCBIfam" id="TIGR01143">
    <property type="entry name" value="murF"/>
    <property type="match status" value="1"/>
</dbReference>
<evidence type="ECO:0000256" key="1">
    <source>
        <dbReference type="ARBA" id="ARBA00022490"/>
    </source>
</evidence>
<keyword evidence="5 10" id="KW-0067">ATP-binding</keyword>
<evidence type="ECO:0000256" key="11">
    <source>
        <dbReference type="RuleBase" id="RU004136"/>
    </source>
</evidence>
<dbReference type="InterPro" id="IPR035911">
    <property type="entry name" value="MurE/MurF_N"/>
</dbReference>
<dbReference type="GO" id="GO:0008360">
    <property type="term" value="P:regulation of cell shape"/>
    <property type="evidence" value="ECO:0007669"/>
    <property type="project" value="UniProtKB-KW"/>
</dbReference>
<dbReference type="Pfam" id="PF02875">
    <property type="entry name" value="Mur_ligase_C"/>
    <property type="match status" value="1"/>
</dbReference>
<dbReference type="PANTHER" id="PTHR43024">
    <property type="entry name" value="UDP-N-ACETYLMURAMOYL-TRIPEPTIDE--D-ALANYL-D-ALANINE LIGASE"/>
    <property type="match status" value="1"/>
</dbReference>
<dbReference type="OrthoDB" id="9800958at2"/>
<keyword evidence="9 10" id="KW-0961">Cell wall biogenesis/degradation</keyword>
<evidence type="ECO:0000313" key="15">
    <source>
        <dbReference type="EMBL" id="SLN26240.1"/>
    </source>
</evidence>
<evidence type="ECO:0000259" key="12">
    <source>
        <dbReference type="Pfam" id="PF01225"/>
    </source>
</evidence>
<dbReference type="Gene3D" id="3.40.1190.10">
    <property type="entry name" value="Mur-like, catalytic domain"/>
    <property type="match status" value="1"/>
</dbReference>
<dbReference type="SUPFAM" id="SSF53623">
    <property type="entry name" value="MurD-like peptide ligases, catalytic domain"/>
    <property type="match status" value="1"/>
</dbReference>
<keyword evidence="7 10" id="KW-0573">Peptidoglycan synthesis</keyword>
<dbReference type="InterPro" id="IPR036565">
    <property type="entry name" value="Mur-like_cat_sf"/>
</dbReference>
<dbReference type="Gene3D" id="3.40.1390.10">
    <property type="entry name" value="MurE/MurF, N-terminal domain"/>
    <property type="match status" value="1"/>
</dbReference>
<dbReference type="GO" id="GO:0071555">
    <property type="term" value="P:cell wall organization"/>
    <property type="evidence" value="ECO:0007669"/>
    <property type="project" value="UniProtKB-KW"/>
</dbReference>
<dbReference type="Proteomes" id="UP000193409">
    <property type="component" value="Unassembled WGS sequence"/>
</dbReference>
<evidence type="ECO:0000259" key="14">
    <source>
        <dbReference type="Pfam" id="PF08245"/>
    </source>
</evidence>
<comment type="similarity">
    <text evidence="10">Belongs to the MurCDEF family. MurF subfamily.</text>
</comment>
<dbReference type="Gene3D" id="3.90.190.20">
    <property type="entry name" value="Mur ligase, C-terminal domain"/>
    <property type="match status" value="1"/>
</dbReference>
<dbReference type="PANTHER" id="PTHR43024:SF1">
    <property type="entry name" value="UDP-N-ACETYLMURAMOYL-TRIPEPTIDE--D-ALANYL-D-ALANINE LIGASE"/>
    <property type="match status" value="1"/>
</dbReference>
<evidence type="ECO:0000256" key="9">
    <source>
        <dbReference type="ARBA" id="ARBA00023316"/>
    </source>
</evidence>
<keyword evidence="6 10" id="KW-0133">Cell shape</keyword>
<dbReference type="GO" id="GO:0009252">
    <property type="term" value="P:peptidoglycan biosynthetic process"/>
    <property type="evidence" value="ECO:0007669"/>
    <property type="project" value="UniProtKB-UniRule"/>
</dbReference>
<feature type="domain" description="Mur ligase C-terminal" evidence="13">
    <location>
        <begin position="338"/>
        <end position="457"/>
    </location>
</feature>
<comment type="catalytic activity">
    <reaction evidence="10 11">
        <text>D-alanyl-D-alanine + UDP-N-acetyl-alpha-D-muramoyl-L-alanyl-gamma-D-glutamyl-meso-2,6-diaminopimelate + ATP = UDP-N-acetyl-alpha-D-muramoyl-L-alanyl-gamma-D-glutamyl-meso-2,6-diaminopimeloyl-D-alanyl-D-alanine + ADP + phosphate + H(+)</text>
        <dbReference type="Rhea" id="RHEA:28374"/>
        <dbReference type="ChEBI" id="CHEBI:15378"/>
        <dbReference type="ChEBI" id="CHEBI:30616"/>
        <dbReference type="ChEBI" id="CHEBI:43474"/>
        <dbReference type="ChEBI" id="CHEBI:57822"/>
        <dbReference type="ChEBI" id="CHEBI:61386"/>
        <dbReference type="ChEBI" id="CHEBI:83905"/>
        <dbReference type="ChEBI" id="CHEBI:456216"/>
        <dbReference type="EC" id="6.3.2.10"/>
    </reaction>
</comment>
<dbReference type="EMBL" id="FWFQ01000006">
    <property type="protein sequence ID" value="SLN26240.1"/>
    <property type="molecule type" value="Genomic_DNA"/>
</dbReference>
<reference evidence="15 16" key="1">
    <citation type="submission" date="2017-03" db="EMBL/GenBank/DDBJ databases">
        <authorList>
            <person name="Afonso C.L."/>
            <person name="Miller P.J."/>
            <person name="Scott M.A."/>
            <person name="Spackman E."/>
            <person name="Goraichik I."/>
            <person name="Dimitrov K.M."/>
            <person name="Suarez D.L."/>
            <person name="Swayne D.E."/>
        </authorList>
    </citation>
    <scope>NUCLEOTIDE SEQUENCE [LARGE SCALE GENOMIC DNA]</scope>
    <source>
        <strain evidence="15 16">CECT 7680</strain>
    </source>
</reference>
<comment type="function">
    <text evidence="10 11">Involved in cell wall formation. Catalyzes the final step in the synthesis of UDP-N-acetylmuramoyl-pentapeptide, the precursor of murein.</text>
</comment>
<name>A0A1Y5RVU6_9RHOB</name>
<evidence type="ECO:0000256" key="10">
    <source>
        <dbReference type="HAMAP-Rule" id="MF_02019"/>
    </source>
</evidence>
<dbReference type="InterPro" id="IPR004101">
    <property type="entry name" value="Mur_ligase_C"/>
</dbReference>
<evidence type="ECO:0000313" key="16">
    <source>
        <dbReference type="Proteomes" id="UP000193409"/>
    </source>
</evidence>
<dbReference type="Pfam" id="PF08245">
    <property type="entry name" value="Mur_ligase_M"/>
    <property type="match status" value="1"/>
</dbReference>
<evidence type="ECO:0000256" key="5">
    <source>
        <dbReference type="ARBA" id="ARBA00022840"/>
    </source>
</evidence>
<protein>
    <recommendedName>
        <fullName evidence="10 11">UDP-N-acetylmuramoyl-tripeptide--D-alanyl-D-alanine ligase</fullName>
        <ecNumber evidence="10 11">6.3.2.10</ecNumber>
    </recommendedName>
    <alternativeName>
        <fullName evidence="10">D-alanyl-D-alanine-adding enzyme</fullName>
    </alternativeName>
</protein>
<accession>A0A1Y5RVU6</accession>